<proteinExistence type="predicted"/>
<name>A0A0F3RK16_ORITS</name>
<organism evidence="1 2">
    <name type="scientific">Orientia tsutsugamushi str. UT144</name>
    <dbReference type="NCBI Taxonomy" id="1441384"/>
    <lineage>
        <taxon>Bacteria</taxon>
        <taxon>Pseudomonadati</taxon>
        <taxon>Pseudomonadota</taxon>
        <taxon>Alphaproteobacteria</taxon>
        <taxon>Rickettsiales</taxon>
        <taxon>Rickettsiaceae</taxon>
        <taxon>Rickettsieae</taxon>
        <taxon>Orientia</taxon>
    </lineage>
</organism>
<evidence type="ECO:0000313" key="2">
    <source>
        <dbReference type="Proteomes" id="UP000033580"/>
    </source>
</evidence>
<sequence>MRQFRIYFKKDEKIFHNYDKKSCTDKNLNDTVYLILSEIQDLDNIRLEIKYAKPEIYFLISSCYIN</sequence>
<dbReference type="AlphaFoldDB" id="A0A0F3RK16"/>
<protein>
    <submittedName>
        <fullName evidence="1">Uncharacterized protein</fullName>
    </submittedName>
</protein>
<evidence type="ECO:0000313" key="1">
    <source>
        <dbReference type="EMBL" id="KJW06720.1"/>
    </source>
</evidence>
<reference evidence="1 2" key="1">
    <citation type="submission" date="2015-01" db="EMBL/GenBank/DDBJ databases">
        <title>Genome Sequencing of Rickettsiales.</title>
        <authorList>
            <person name="Daugherty S.C."/>
            <person name="Su Q."/>
            <person name="Abolude K."/>
            <person name="Beier-Sexton M."/>
            <person name="Carlyon J.A."/>
            <person name="Carter R."/>
            <person name="Day N.P."/>
            <person name="Dumler S.J."/>
            <person name="Dyachenko V."/>
            <person name="Godinez A."/>
            <person name="Kurtti T.J."/>
            <person name="Lichay M."/>
            <person name="Mullins K.E."/>
            <person name="Ott S."/>
            <person name="Pappas-Brown V."/>
            <person name="Paris D.H."/>
            <person name="Patel P."/>
            <person name="Richards A.L."/>
            <person name="Sadzewicz L."/>
            <person name="Sears K."/>
            <person name="Seidman D."/>
            <person name="Sengamalay N."/>
            <person name="Stenos J."/>
            <person name="Tallon L.J."/>
            <person name="Vincent G."/>
            <person name="Fraser C.M."/>
            <person name="Munderloh U."/>
            <person name="Dunning-Hotopp J.C."/>
        </authorList>
    </citation>
    <scope>NUCLEOTIDE SEQUENCE [LARGE SCALE GENOMIC DNA]</scope>
    <source>
        <strain evidence="1 2">UT144</strain>
    </source>
</reference>
<accession>A0A0F3RK16</accession>
<gene>
    <name evidence="1" type="ORF">OTUT144_1236</name>
</gene>
<dbReference type="EMBL" id="LAOR01000090">
    <property type="protein sequence ID" value="KJW06720.1"/>
    <property type="molecule type" value="Genomic_DNA"/>
</dbReference>
<comment type="caution">
    <text evidence="1">The sequence shown here is derived from an EMBL/GenBank/DDBJ whole genome shotgun (WGS) entry which is preliminary data.</text>
</comment>
<dbReference type="PATRIC" id="fig|1441384.3.peg.2378"/>
<dbReference type="Proteomes" id="UP000033580">
    <property type="component" value="Unassembled WGS sequence"/>
</dbReference>